<feature type="transmembrane region" description="Helical" evidence="1">
    <location>
        <begin position="90"/>
        <end position="112"/>
    </location>
</feature>
<evidence type="ECO:0000313" key="2">
    <source>
        <dbReference type="EMBL" id="SHF06522.1"/>
    </source>
</evidence>
<accession>A0A1M4YLX5</accession>
<feature type="transmembrane region" description="Helical" evidence="1">
    <location>
        <begin position="25"/>
        <end position="45"/>
    </location>
</feature>
<gene>
    <name evidence="2" type="ORF">SAMN02745157_1554</name>
</gene>
<protein>
    <submittedName>
        <fullName evidence="2">Uncharacterized protein</fullName>
    </submittedName>
</protein>
<dbReference type="AlphaFoldDB" id="A0A1M4YLX5"/>
<feature type="transmembrane region" description="Helical" evidence="1">
    <location>
        <begin position="57"/>
        <end position="78"/>
    </location>
</feature>
<keyword evidence="1" id="KW-0472">Membrane</keyword>
<dbReference type="Proteomes" id="UP000184485">
    <property type="component" value="Unassembled WGS sequence"/>
</dbReference>
<feature type="transmembrane region" description="Helical" evidence="1">
    <location>
        <begin position="132"/>
        <end position="157"/>
    </location>
</feature>
<keyword evidence="3" id="KW-1185">Reference proteome</keyword>
<evidence type="ECO:0000313" key="3">
    <source>
        <dbReference type="Proteomes" id="UP000184485"/>
    </source>
</evidence>
<dbReference type="EMBL" id="FQUP01000001">
    <property type="protein sequence ID" value="SHF06522.1"/>
    <property type="molecule type" value="Genomic_DNA"/>
</dbReference>
<proteinExistence type="predicted"/>
<dbReference type="OrthoDB" id="7988398at2"/>
<keyword evidence="1" id="KW-1133">Transmembrane helix</keyword>
<keyword evidence="1" id="KW-0812">Transmembrane</keyword>
<reference evidence="2 3" key="1">
    <citation type="submission" date="2016-11" db="EMBL/GenBank/DDBJ databases">
        <authorList>
            <person name="Jaros S."/>
            <person name="Januszkiewicz K."/>
            <person name="Wedrychowicz H."/>
        </authorList>
    </citation>
    <scope>NUCLEOTIDE SEQUENCE [LARGE SCALE GENOMIC DNA]</scope>
    <source>
        <strain evidence="2 3">DSM 19436</strain>
    </source>
</reference>
<sequence>MNQDSRSTTDAGKPRSLTARLIGEFRLFLALFLYLWVLFALFVLNQDITRREAGDSIALQGFAILNALVLGKIMLVAEHFDFARWLRRKPVIWSILFEAAFCSALFLGFHVIERAVSIWIRGSVSTESPFSFGGGGLLGLAIVVVILFVSLLPFFAFKNVARIIGEETMRRILFEGAGQRST</sequence>
<name>A0A1M4YLX5_9HYPH</name>
<dbReference type="RefSeq" id="WP_073052113.1">
    <property type="nucleotide sequence ID" value="NZ_FQUP01000001.1"/>
</dbReference>
<dbReference type="STRING" id="1122133.SAMN02745157_1554"/>
<evidence type="ECO:0000256" key="1">
    <source>
        <dbReference type="SAM" id="Phobius"/>
    </source>
</evidence>
<organism evidence="2 3">
    <name type="scientific">Kaistia soli DSM 19436</name>
    <dbReference type="NCBI Taxonomy" id="1122133"/>
    <lineage>
        <taxon>Bacteria</taxon>
        <taxon>Pseudomonadati</taxon>
        <taxon>Pseudomonadota</taxon>
        <taxon>Alphaproteobacteria</taxon>
        <taxon>Hyphomicrobiales</taxon>
        <taxon>Kaistiaceae</taxon>
        <taxon>Kaistia</taxon>
    </lineage>
</organism>